<keyword evidence="5" id="KW-0479">Metal-binding</keyword>
<organism evidence="9">
    <name type="scientific">Homalodisca liturata</name>
    <dbReference type="NCBI Taxonomy" id="320908"/>
    <lineage>
        <taxon>Eukaryota</taxon>
        <taxon>Metazoa</taxon>
        <taxon>Ecdysozoa</taxon>
        <taxon>Arthropoda</taxon>
        <taxon>Hexapoda</taxon>
        <taxon>Insecta</taxon>
        <taxon>Pterygota</taxon>
        <taxon>Neoptera</taxon>
        <taxon>Paraneoptera</taxon>
        <taxon>Hemiptera</taxon>
        <taxon>Auchenorrhyncha</taxon>
        <taxon>Membracoidea</taxon>
        <taxon>Cicadellidae</taxon>
        <taxon>Cicadellinae</taxon>
        <taxon>Proconiini</taxon>
        <taxon>Homalodisca</taxon>
    </lineage>
</organism>
<evidence type="ECO:0000256" key="4">
    <source>
        <dbReference type="ARBA" id="ARBA00022722"/>
    </source>
</evidence>
<evidence type="ECO:0000256" key="1">
    <source>
        <dbReference type="ARBA" id="ARBA00001968"/>
    </source>
</evidence>
<sequence>DEAMWRTISDGFNARWNFPHCIGAIDGKHIEIQAPPNPGSKFYNYKKYYSTILLGLVDADYKFTAIDVGSYGKECDGSIFTESALGKRLSSYSMAVPSDEPLFEESEERTPYVIVADEAFPLKRFMLCPFPRNNLTNDTRIYNYRHCRCRRVVENAFGILAQRWRLFFRLLGCKIDNVDKIVKATVVLHNFLCSKGDIYSICSAEEITQAYNTCWKPIPRFGTQATKEATKVRNHFVNYFNSEKGDVPWQWR</sequence>
<evidence type="ECO:0000256" key="2">
    <source>
        <dbReference type="ARBA" id="ARBA00004123"/>
    </source>
</evidence>
<dbReference type="EMBL" id="GECU01034722">
    <property type="protein sequence ID" value="JAS72984.1"/>
    <property type="molecule type" value="Transcribed_RNA"/>
</dbReference>
<dbReference type="GO" id="GO:0046872">
    <property type="term" value="F:metal ion binding"/>
    <property type="evidence" value="ECO:0007669"/>
    <property type="project" value="UniProtKB-KW"/>
</dbReference>
<dbReference type="PANTHER" id="PTHR22930">
    <property type="match status" value="1"/>
</dbReference>
<dbReference type="GO" id="GO:0005634">
    <property type="term" value="C:nucleus"/>
    <property type="evidence" value="ECO:0007669"/>
    <property type="project" value="UniProtKB-SubCell"/>
</dbReference>
<name>A0A1B6HE05_9HEMI</name>
<keyword evidence="7" id="KW-0539">Nucleus</keyword>
<dbReference type="PANTHER" id="PTHR22930:SF269">
    <property type="entry name" value="NUCLEASE HARBI1-LIKE PROTEIN"/>
    <property type="match status" value="1"/>
</dbReference>
<evidence type="ECO:0000256" key="5">
    <source>
        <dbReference type="ARBA" id="ARBA00022723"/>
    </source>
</evidence>
<evidence type="ECO:0000256" key="7">
    <source>
        <dbReference type="ARBA" id="ARBA00023242"/>
    </source>
</evidence>
<keyword evidence="4" id="KW-0540">Nuclease</keyword>
<feature type="non-terminal residue" evidence="9">
    <location>
        <position position="1"/>
    </location>
</feature>
<comment type="cofactor">
    <cofactor evidence="1">
        <name>a divalent metal cation</name>
        <dbReference type="ChEBI" id="CHEBI:60240"/>
    </cofactor>
</comment>
<accession>A0A1B6HE05</accession>
<evidence type="ECO:0000313" key="9">
    <source>
        <dbReference type="EMBL" id="JAS72984.1"/>
    </source>
</evidence>
<feature type="domain" description="DDE Tnp4" evidence="8">
    <location>
        <begin position="25"/>
        <end position="190"/>
    </location>
</feature>
<dbReference type="GO" id="GO:0016787">
    <property type="term" value="F:hydrolase activity"/>
    <property type="evidence" value="ECO:0007669"/>
    <property type="project" value="UniProtKB-KW"/>
</dbReference>
<evidence type="ECO:0000256" key="6">
    <source>
        <dbReference type="ARBA" id="ARBA00022801"/>
    </source>
</evidence>
<protein>
    <recommendedName>
        <fullName evidence="8">DDE Tnp4 domain-containing protein</fullName>
    </recommendedName>
</protein>
<reference evidence="9" key="1">
    <citation type="submission" date="2015-11" db="EMBL/GenBank/DDBJ databases">
        <title>De novo transcriptome assembly of four potential Pierce s Disease insect vectors from Arizona vineyards.</title>
        <authorList>
            <person name="Tassone E.E."/>
        </authorList>
    </citation>
    <scope>NUCLEOTIDE SEQUENCE</scope>
</reference>
<proteinExistence type="inferred from homology"/>
<evidence type="ECO:0000259" key="8">
    <source>
        <dbReference type="Pfam" id="PF13359"/>
    </source>
</evidence>
<keyword evidence="6" id="KW-0378">Hydrolase</keyword>
<gene>
    <name evidence="9" type="ORF">g.2847</name>
</gene>
<comment type="similarity">
    <text evidence="3">Belongs to the HARBI1 family.</text>
</comment>
<evidence type="ECO:0000256" key="3">
    <source>
        <dbReference type="ARBA" id="ARBA00006958"/>
    </source>
</evidence>
<dbReference type="InterPro" id="IPR027806">
    <property type="entry name" value="HARBI1_dom"/>
</dbReference>
<dbReference type="AlphaFoldDB" id="A0A1B6HE05"/>
<dbReference type="Pfam" id="PF13359">
    <property type="entry name" value="DDE_Tnp_4"/>
    <property type="match status" value="1"/>
</dbReference>
<dbReference type="GO" id="GO:0004518">
    <property type="term" value="F:nuclease activity"/>
    <property type="evidence" value="ECO:0007669"/>
    <property type="project" value="UniProtKB-KW"/>
</dbReference>
<comment type="subcellular location">
    <subcellularLocation>
        <location evidence="2">Nucleus</location>
    </subcellularLocation>
</comment>
<feature type="non-terminal residue" evidence="9">
    <location>
        <position position="252"/>
    </location>
</feature>
<dbReference type="InterPro" id="IPR045249">
    <property type="entry name" value="HARBI1-like"/>
</dbReference>